<keyword evidence="3" id="KW-0998">Cell outer membrane</keyword>
<keyword evidence="1" id="KW-0732">Signal</keyword>
<keyword evidence="6" id="KW-1185">Reference proteome</keyword>
<sequence length="243" mass="29043">MRQFAAAIVLFLVVAGASGCGFIDYYFLPPPEDTAQELWEAGMDAMKDKDYLNAQDYFVKLKDKFPFSPYSLKGEIALADAYYLDKKYLEALDAYKEFEAMHPSNENIPYVLFQVGMSNFNMFKGIDRRQDNIKEGLEYFYRVEQSFPDSEYAAQARDYILKSRRILAEHELYVADFYWRTDRYGPAWNRYKYVVENFADVPDLRDYARRRAEYAYFEYQKTLADEERMRIQESWLLWLKNWL</sequence>
<dbReference type="RefSeq" id="WP_151151470.1">
    <property type="nucleotide sequence ID" value="NZ_WAIE01000005.1"/>
</dbReference>
<dbReference type="CDD" id="cd15830">
    <property type="entry name" value="BamD"/>
    <property type="match status" value="1"/>
</dbReference>
<evidence type="ECO:0000256" key="2">
    <source>
        <dbReference type="ARBA" id="ARBA00023136"/>
    </source>
</evidence>
<evidence type="ECO:0000313" key="6">
    <source>
        <dbReference type="Proteomes" id="UP000438699"/>
    </source>
</evidence>
<dbReference type="Proteomes" id="UP000438699">
    <property type="component" value="Unassembled WGS sequence"/>
</dbReference>
<reference evidence="5 6" key="1">
    <citation type="journal article" date="2017" name="Int. J. Syst. Evol. Microbiol.">
        <title>Desulfovibrio senegalensis sp. nov., a mesophilic sulfate reducer isolated from marine sediment.</title>
        <authorList>
            <person name="Thioye A."/>
            <person name="Gam Z.B.A."/>
            <person name="Mbengue M."/>
            <person name="Cayol J.L."/>
            <person name="Joseph-Bartoli M."/>
            <person name="Toure-Kane C."/>
            <person name="Labat M."/>
        </authorList>
    </citation>
    <scope>NUCLEOTIDE SEQUENCE [LARGE SCALE GENOMIC DNA]</scope>
    <source>
        <strain evidence="5 6">DSM 101509</strain>
    </source>
</reference>
<comment type="caution">
    <text evidence="5">The sequence shown here is derived from an EMBL/GenBank/DDBJ whole genome shotgun (WGS) entry which is preliminary data.</text>
</comment>
<dbReference type="HAMAP" id="MF_00922">
    <property type="entry name" value="OM_assembly_BamD"/>
    <property type="match status" value="1"/>
</dbReference>
<proteinExistence type="inferred from homology"/>
<dbReference type="SUPFAM" id="SSF48452">
    <property type="entry name" value="TPR-like"/>
    <property type="match status" value="1"/>
</dbReference>
<evidence type="ECO:0000313" key="5">
    <source>
        <dbReference type="EMBL" id="KAB1441215.1"/>
    </source>
</evidence>
<dbReference type="OrthoDB" id="9781894at2"/>
<evidence type="ECO:0000259" key="4">
    <source>
        <dbReference type="Pfam" id="PF13525"/>
    </source>
</evidence>
<dbReference type="Pfam" id="PF13525">
    <property type="entry name" value="YfiO"/>
    <property type="match status" value="1"/>
</dbReference>
<name>A0A6N6N0X3_9BACT</name>
<dbReference type="AlphaFoldDB" id="A0A6N6N0X3"/>
<organism evidence="5 6">
    <name type="scientific">Pseudodesulfovibrio senegalensis</name>
    <dbReference type="NCBI Taxonomy" id="1721087"/>
    <lineage>
        <taxon>Bacteria</taxon>
        <taxon>Pseudomonadati</taxon>
        <taxon>Thermodesulfobacteriota</taxon>
        <taxon>Desulfovibrionia</taxon>
        <taxon>Desulfovibrionales</taxon>
        <taxon>Desulfovibrionaceae</taxon>
    </lineage>
</organism>
<dbReference type="InterPro" id="IPR039565">
    <property type="entry name" value="BamD-like"/>
</dbReference>
<keyword evidence="2" id="KW-0472">Membrane</keyword>
<dbReference type="PROSITE" id="PS51257">
    <property type="entry name" value="PROKAR_LIPOPROTEIN"/>
    <property type="match status" value="1"/>
</dbReference>
<gene>
    <name evidence="5" type="ORF">F8A88_12355</name>
</gene>
<evidence type="ECO:0000256" key="3">
    <source>
        <dbReference type="ARBA" id="ARBA00023237"/>
    </source>
</evidence>
<accession>A0A6N6N0X3</accession>
<dbReference type="EMBL" id="WAIE01000005">
    <property type="protein sequence ID" value="KAB1441215.1"/>
    <property type="molecule type" value="Genomic_DNA"/>
</dbReference>
<dbReference type="InterPro" id="IPR017689">
    <property type="entry name" value="BamD"/>
</dbReference>
<evidence type="ECO:0000256" key="1">
    <source>
        <dbReference type="ARBA" id="ARBA00022729"/>
    </source>
</evidence>
<dbReference type="InterPro" id="IPR011990">
    <property type="entry name" value="TPR-like_helical_dom_sf"/>
</dbReference>
<dbReference type="Gene3D" id="1.25.40.10">
    <property type="entry name" value="Tetratricopeptide repeat domain"/>
    <property type="match status" value="1"/>
</dbReference>
<dbReference type="NCBIfam" id="TIGR03302">
    <property type="entry name" value="OM_YfiO"/>
    <property type="match status" value="1"/>
</dbReference>
<protein>
    <submittedName>
        <fullName evidence="5">Outer membrane protein assembly factor BamD</fullName>
    </submittedName>
</protein>
<feature type="domain" description="Outer membrane lipoprotein BamD-like" evidence="4">
    <location>
        <begin position="32"/>
        <end position="205"/>
    </location>
</feature>